<keyword evidence="2 6" id="KW-0645">Protease</keyword>
<dbReference type="PROSITE" id="PS51892">
    <property type="entry name" value="SUBTILASE"/>
    <property type="match status" value="1"/>
</dbReference>
<dbReference type="InterPro" id="IPR005546">
    <property type="entry name" value="Autotransporte_beta"/>
</dbReference>
<reference evidence="9 10" key="1">
    <citation type="submission" date="2021-08" db="EMBL/GenBank/DDBJ databases">
        <title>Lysobacter sp. strain CJ11 Genome sequencing and assembly.</title>
        <authorList>
            <person name="Kim I."/>
        </authorList>
    </citation>
    <scope>NUCLEOTIDE SEQUENCE [LARGE SCALE GENOMIC DNA]</scope>
    <source>
        <strain evidence="9 10">CJ11</strain>
    </source>
</reference>
<feature type="region of interest" description="Disordered" evidence="7">
    <location>
        <begin position="20"/>
        <end position="41"/>
    </location>
</feature>
<dbReference type="SUPFAM" id="SSF52743">
    <property type="entry name" value="Subtilisin-like"/>
    <property type="match status" value="1"/>
</dbReference>
<dbReference type="CDD" id="cd04848">
    <property type="entry name" value="Peptidases_S8_Autotransporter_serine_protease_like"/>
    <property type="match status" value="1"/>
</dbReference>
<dbReference type="RefSeq" id="WP_220379039.1">
    <property type="nucleotide sequence ID" value="NZ_CP080544.1"/>
</dbReference>
<keyword evidence="5 6" id="KW-0720">Serine protease</keyword>
<evidence type="ECO:0000256" key="4">
    <source>
        <dbReference type="ARBA" id="ARBA00022801"/>
    </source>
</evidence>
<name>A0ABX8WQB8_9GAMM</name>
<dbReference type="PRINTS" id="PR00723">
    <property type="entry name" value="SUBTILISIN"/>
</dbReference>
<proteinExistence type="inferred from homology"/>
<feature type="domain" description="Autotransporter" evidence="8">
    <location>
        <begin position="674"/>
        <end position="951"/>
    </location>
</feature>
<evidence type="ECO:0000256" key="7">
    <source>
        <dbReference type="SAM" id="MobiDB-lite"/>
    </source>
</evidence>
<dbReference type="PROSITE" id="PS00136">
    <property type="entry name" value="SUBTILASE_ASP"/>
    <property type="match status" value="1"/>
</dbReference>
<dbReference type="PROSITE" id="PS51208">
    <property type="entry name" value="AUTOTRANSPORTER"/>
    <property type="match status" value="1"/>
</dbReference>
<evidence type="ECO:0000256" key="2">
    <source>
        <dbReference type="ARBA" id="ARBA00022670"/>
    </source>
</evidence>
<dbReference type="SMART" id="SM00869">
    <property type="entry name" value="Autotransporter"/>
    <property type="match status" value="1"/>
</dbReference>
<comment type="similarity">
    <text evidence="1 6">Belongs to the peptidase S8 family.</text>
</comment>
<dbReference type="Gene3D" id="2.40.128.130">
    <property type="entry name" value="Autotransporter beta-domain"/>
    <property type="match status" value="1"/>
</dbReference>
<keyword evidence="10" id="KW-1185">Reference proteome</keyword>
<feature type="active site" description="Charge relay system" evidence="6">
    <location>
        <position position="100"/>
    </location>
</feature>
<dbReference type="NCBIfam" id="TIGR02601">
    <property type="entry name" value="autotrns_rpt"/>
    <property type="match status" value="1"/>
</dbReference>
<dbReference type="Proteomes" id="UP000824755">
    <property type="component" value="Chromosome"/>
</dbReference>
<feature type="compositionally biased region" description="Gly residues" evidence="7">
    <location>
        <begin position="20"/>
        <end position="36"/>
    </location>
</feature>
<dbReference type="InterPro" id="IPR013425">
    <property type="entry name" value="Autotrns_rpt"/>
</dbReference>
<dbReference type="Pfam" id="PF12951">
    <property type="entry name" value="PATR"/>
    <property type="match status" value="1"/>
</dbReference>
<dbReference type="InterPro" id="IPR050131">
    <property type="entry name" value="Peptidase_S8_subtilisin-like"/>
</dbReference>
<dbReference type="PANTHER" id="PTHR43806:SF11">
    <property type="entry name" value="CEREVISIN-RELATED"/>
    <property type="match status" value="1"/>
</dbReference>
<evidence type="ECO:0000256" key="1">
    <source>
        <dbReference type="ARBA" id="ARBA00011073"/>
    </source>
</evidence>
<evidence type="ECO:0000256" key="6">
    <source>
        <dbReference type="PROSITE-ProRule" id="PRU01240"/>
    </source>
</evidence>
<protein>
    <submittedName>
        <fullName evidence="9">S8 family serine peptidase</fullName>
    </submittedName>
</protein>
<dbReference type="InterPro" id="IPR000209">
    <property type="entry name" value="Peptidase_S8/S53_dom"/>
</dbReference>
<dbReference type="InterPro" id="IPR036709">
    <property type="entry name" value="Autotransporte_beta_dom_sf"/>
</dbReference>
<dbReference type="Gene3D" id="3.40.50.200">
    <property type="entry name" value="Peptidase S8/S53 domain"/>
    <property type="match status" value="1"/>
</dbReference>
<gene>
    <name evidence="9" type="ORF">H8L67_06435</name>
</gene>
<dbReference type="SUPFAM" id="SSF103515">
    <property type="entry name" value="Autotransporter"/>
    <property type="match status" value="1"/>
</dbReference>
<feature type="active site" description="Charge relay system" evidence="6">
    <location>
        <position position="333"/>
    </location>
</feature>
<accession>A0ABX8WQB8</accession>
<dbReference type="InterPro" id="IPR023828">
    <property type="entry name" value="Peptidase_S8_Ser-AS"/>
</dbReference>
<dbReference type="InterPro" id="IPR023827">
    <property type="entry name" value="Peptidase_S8_Asp-AS"/>
</dbReference>
<evidence type="ECO:0000313" key="10">
    <source>
        <dbReference type="Proteomes" id="UP000824755"/>
    </source>
</evidence>
<evidence type="ECO:0000256" key="3">
    <source>
        <dbReference type="ARBA" id="ARBA00022729"/>
    </source>
</evidence>
<dbReference type="PROSITE" id="PS00138">
    <property type="entry name" value="SUBTILASE_SER"/>
    <property type="match status" value="1"/>
</dbReference>
<dbReference type="InterPro" id="IPR034061">
    <property type="entry name" value="Peptidases_S8_Autotransporter"/>
</dbReference>
<feature type="active site" description="Charge relay system" evidence="6">
    <location>
        <position position="136"/>
    </location>
</feature>
<evidence type="ECO:0000313" key="9">
    <source>
        <dbReference type="EMBL" id="QYR52252.1"/>
    </source>
</evidence>
<sequence>MAVAVASSLALGMTACGGGGGTKSSGGSGTPVGGGSTTPAAGTVQQDLSLKTLATPPTVVALTTSSATLPTYSEHLKLINADQSYANELKGSGVTIGILDSGVNSNHPTLKGRVTYSLFALDPATNNANVDYVKPHGTIVAELAAGTTVGNYGGGVAPMANIAAVRMIQDADPVDDGTGQGNEITVADGVGMGNFLKEVHTMIADQGAKISNNSWGGLYWTNPDVTPGIVNGFADFIQNRGGIVVFANGNSGDFPAVKPNPSDMASLPSMSADAAKLEKGWLTVAALDPAAPTTLTSWSQQCGRAMNYCLAAPGVVTYIDAAAQYYERGGGTSYAAPLVSGALAVVWSAFPYFNNDLVRQTVLGTAKDLGAPGVDPVFGYGLLDVGKAIKGPGQFNWGNVTVAPSSNSVWRNNISGAGGLIKNGTGTLTLTEAQSYTGGTTVNAGALDVRNGLASKLTVASGGQVFASGRFNGGVDNAGKFFADQNNVVTIAGNYTQTANGNLGYWVGNNLSVTGSAAIAGQLSILGQKSGYTSKSREVVINALGGLSGTFASVKTSSNVFLDATMSYDANNAYLNVTRLQVTSLAVNNQMTTSAVNSADRVETAMSAIDSGGVSNTNFVLSAAALQNSRDMGVAERSLQSLGGEIHAASAAMTFESLDAGRRTLSARLDDVMQGKGGGNAWQQDLQSNGSLVTAGFSGMGFNVGGQMAGFDMKWGRNAVVGMAYSNTETSGWLSDLGDRSRGRQGEAQIYAAWFDRNAYLQASAGLGRFDRQIERNLQLGGLGESVMSNVRGDYAFAGLEGGYTYRFAGTAFTPYVGTQYASAYNRGFDEGGLTGFALRGQAWHADRWQAYAGLRAARDWTLDNGWTMGMTLQAEWQRLLSARNDLNASFTALNTWMPVQGLGFAKQGALYSLGFNTRFGNNSLLRLDLGQRNTSLGRFKTAMLQYQYQY</sequence>
<dbReference type="Pfam" id="PF03797">
    <property type="entry name" value="Autotransporter"/>
    <property type="match status" value="1"/>
</dbReference>
<dbReference type="PANTHER" id="PTHR43806">
    <property type="entry name" value="PEPTIDASE S8"/>
    <property type="match status" value="1"/>
</dbReference>
<dbReference type="Pfam" id="PF00082">
    <property type="entry name" value="Peptidase_S8"/>
    <property type="match status" value="1"/>
</dbReference>
<keyword evidence="4 6" id="KW-0378">Hydrolase</keyword>
<dbReference type="InterPro" id="IPR036852">
    <property type="entry name" value="Peptidase_S8/S53_dom_sf"/>
</dbReference>
<dbReference type="InterPro" id="IPR015500">
    <property type="entry name" value="Peptidase_S8_subtilisin-rel"/>
</dbReference>
<evidence type="ECO:0000256" key="5">
    <source>
        <dbReference type="ARBA" id="ARBA00022825"/>
    </source>
</evidence>
<dbReference type="EMBL" id="CP080544">
    <property type="protein sequence ID" value="QYR52252.1"/>
    <property type="molecule type" value="Genomic_DNA"/>
</dbReference>
<keyword evidence="3" id="KW-0732">Signal</keyword>
<organism evidence="9 10">
    <name type="scientific">Lysobacter soyae</name>
    <dbReference type="NCBI Taxonomy" id="2764185"/>
    <lineage>
        <taxon>Bacteria</taxon>
        <taxon>Pseudomonadati</taxon>
        <taxon>Pseudomonadota</taxon>
        <taxon>Gammaproteobacteria</taxon>
        <taxon>Lysobacterales</taxon>
        <taxon>Lysobacteraceae</taxon>
        <taxon>Lysobacter</taxon>
    </lineage>
</organism>
<evidence type="ECO:0000259" key="8">
    <source>
        <dbReference type="PROSITE" id="PS51208"/>
    </source>
</evidence>